<sequence length="325" mass="37143">MEWKRFLSIPVFSVFLLMGFVYFITVFIFIEDWVGLQSSAGILNAMIFTFMASLCLFSFVVCVLTEPGYVPSPYVPDVEGAAVPLHQEPHNNSSQLRQCDKCCTYKPPRAHHCRICRRCVLRMDHHCLWINNCVGYWNYKAFVILVLYATIASIYSSVMIISCALQKNWNFSGRVPMKIFFAISGAMMLGLSITFGTLLGFHIYLISCNMTTIENYEGIRAAWLARKSGHSYRHPFNLSVYKNITSVLADIYFWVEAIQLTGNNASVLWISLSRVQLKKDDRSFFLTYNNKPLFIIPTRVQAMVLLCEGIISCDINHRPKELASL</sequence>
<evidence type="ECO:0000256" key="1">
    <source>
        <dbReference type="ARBA" id="ARBA00004127"/>
    </source>
</evidence>
<evidence type="ECO:0000256" key="5">
    <source>
        <dbReference type="ARBA" id="ARBA00022989"/>
    </source>
</evidence>
<comment type="similarity">
    <text evidence="2 8">Belongs to the DHHC palmitoyltransferase family.</text>
</comment>
<dbReference type="Proteomes" id="UP001151532">
    <property type="component" value="Chromosome 10"/>
</dbReference>
<feature type="transmembrane region" description="Helical" evidence="8">
    <location>
        <begin position="141"/>
        <end position="165"/>
    </location>
</feature>
<keyword evidence="11" id="KW-1185">Reference proteome</keyword>
<proteinExistence type="inferred from homology"/>
<dbReference type="GO" id="GO:0019706">
    <property type="term" value="F:protein-cysteine S-palmitoyltransferase activity"/>
    <property type="evidence" value="ECO:0007669"/>
    <property type="project" value="UniProtKB-EC"/>
</dbReference>
<reference evidence="10" key="1">
    <citation type="submission" date="2022-11" db="EMBL/GenBank/DDBJ databases">
        <authorList>
            <person name="Hyden B.L."/>
            <person name="Feng K."/>
            <person name="Yates T."/>
            <person name="Jawdy S."/>
            <person name="Smart L.B."/>
            <person name="Muchero W."/>
        </authorList>
    </citation>
    <scope>NUCLEOTIDE SEQUENCE</scope>
    <source>
        <tissue evidence="10">Shoot tip</tissue>
    </source>
</reference>
<evidence type="ECO:0000256" key="3">
    <source>
        <dbReference type="ARBA" id="ARBA00022679"/>
    </source>
</evidence>
<keyword evidence="4 8" id="KW-0812">Transmembrane</keyword>
<accession>A0A9Q0TTZ9</accession>
<organism evidence="10 11">
    <name type="scientific">Salix purpurea</name>
    <name type="common">Purple osier willow</name>
    <dbReference type="NCBI Taxonomy" id="77065"/>
    <lineage>
        <taxon>Eukaryota</taxon>
        <taxon>Viridiplantae</taxon>
        <taxon>Streptophyta</taxon>
        <taxon>Embryophyta</taxon>
        <taxon>Tracheophyta</taxon>
        <taxon>Spermatophyta</taxon>
        <taxon>Magnoliopsida</taxon>
        <taxon>eudicotyledons</taxon>
        <taxon>Gunneridae</taxon>
        <taxon>Pentapetalae</taxon>
        <taxon>rosids</taxon>
        <taxon>fabids</taxon>
        <taxon>Malpighiales</taxon>
        <taxon>Salicaceae</taxon>
        <taxon>Saliceae</taxon>
        <taxon>Salix</taxon>
    </lineage>
</organism>
<evidence type="ECO:0000313" key="11">
    <source>
        <dbReference type="Proteomes" id="UP001151532"/>
    </source>
</evidence>
<evidence type="ECO:0000256" key="4">
    <source>
        <dbReference type="ARBA" id="ARBA00022692"/>
    </source>
</evidence>
<reference evidence="10" key="2">
    <citation type="journal article" date="2023" name="Int. J. Mol. Sci.">
        <title>De Novo Assembly and Annotation of 11 Diverse Shrub Willow (Salix) Genomes Reveals Novel Gene Organization in Sex-Linked Regions.</title>
        <authorList>
            <person name="Hyden B."/>
            <person name="Feng K."/>
            <person name="Yates T.B."/>
            <person name="Jawdy S."/>
            <person name="Cereghino C."/>
            <person name="Smart L.B."/>
            <person name="Muchero W."/>
        </authorList>
    </citation>
    <scope>NUCLEOTIDE SEQUENCE</scope>
    <source>
        <tissue evidence="10">Shoot tip</tissue>
    </source>
</reference>
<comment type="catalytic activity">
    <reaction evidence="8">
        <text>L-cysteinyl-[protein] + hexadecanoyl-CoA = S-hexadecanoyl-L-cysteinyl-[protein] + CoA</text>
        <dbReference type="Rhea" id="RHEA:36683"/>
        <dbReference type="Rhea" id="RHEA-COMP:10131"/>
        <dbReference type="Rhea" id="RHEA-COMP:11032"/>
        <dbReference type="ChEBI" id="CHEBI:29950"/>
        <dbReference type="ChEBI" id="CHEBI:57287"/>
        <dbReference type="ChEBI" id="CHEBI:57379"/>
        <dbReference type="ChEBI" id="CHEBI:74151"/>
        <dbReference type="EC" id="2.3.1.225"/>
    </reaction>
</comment>
<evidence type="ECO:0000259" key="9">
    <source>
        <dbReference type="Pfam" id="PF01529"/>
    </source>
</evidence>
<keyword evidence="7 8" id="KW-0012">Acyltransferase</keyword>
<dbReference type="PANTHER" id="PTHR12246">
    <property type="entry name" value="PALMITOYLTRANSFERASE ZDHHC16"/>
    <property type="match status" value="1"/>
</dbReference>
<evidence type="ECO:0000256" key="6">
    <source>
        <dbReference type="ARBA" id="ARBA00023136"/>
    </source>
</evidence>
<dbReference type="Pfam" id="PF01529">
    <property type="entry name" value="DHHC"/>
    <property type="match status" value="1"/>
</dbReference>
<comment type="subcellular location">
    <subcellularLocation>
        <location evidence="1">Endomembrane system</location>
        <topology evidence="1">Multi-pass membrane protein</topology>
    </subcellularLocation>
</comment>
<dbReference type="AlphaFoldDB" id="A0A9Q0TTZ9"/>
<evidence type="ECO:0000256" key="2">
    <source>
        <dbReference type="ARBA" id="ARBA00008574"/>
    </source>
</evidence>
<dbReference type="PROSITE" id="PS50216">
    <property type="entry name" value="DHHC"/>
    <property type="match status" value="1"/>
</dbReference>
<evidence type="ECO:0000256" key="8">
    <source>
        <dbReference type="RuleBase" id="RU079119"/>
    </source>
</evidence>
<name>A0A9Q0TTZ9_SALPP</name>
<gene>
    <name evidence="10" type="ORF">OIU79_005738</name>
</gene>
<dbReference type="EC" id="2.3.1.225" evidence="8"/>
<comment type="caution">
    <text evidence="10">The sequence shown here is derived from an EMBL/GenBank/DDBJ whole genome shotgun (WGS) entry which is preliminary data.</text>
</comment>
<dbReference type="OrthoDB" id="331948at2759"/>
<evidence type="ECO:0000313" key="10">
    <source>
        <dbReference type="EMBL" id="KAJ6717633.1"/>
    </source>
</evidence>
<keyword evidence="5 8" id="KW-1133">Transmembrane helix</keyword>
<feature type="transmembrane region" description="Helical" evidence="8">
    <location>
        <begin position="42"/>
        <end position="64"/>
    </location>
</feature>
<dbReference type="InterPro" id="IPR039859">
    <property type="entry name" value="PFA4/ZDH16/20/ERF2-like"/>
</dbReference>
<dbReference type="GO" id="GO:0012505">
    <property type="term" value="C:endomembrane system"/>
    <property type="evidence" value="ECO:0007669"/>
    <property type="project" value="UniProtKB-SubCell"/>
</dbReference>
<feature type="transmembrane region" description="Helical" evidence="8">
    <location>
        <begin position="177"/>
        <end position="205"/>
    </location>
</feature>
<protein>
    <recommendedName>
        <fullName evidence="8">S-acyltransferase</fullName>
        <ecNumber evidence="8">2.3.1.225</ecNumber>
    </recommendedName>
    <alternativeName>
        <fullName evidence="8">Palmitoyltransferase</fullName>
    </alternativeName>
</protein>
<keyword evidence="3 8" id="KW-0808">Transferase</keyword>
<feature type="domain" description="Palmitoyltransferase DHHC" evidence="9">
    <location>
        <begin position="94"/>
        <end position="217"/>
    </location>
</feature>
<evidence type="ECO:0000256" key="7">
    <source>
        <dbReference type="ARBA" id="ARBA00023315"/>
    </source>
</evidence>
<dbReference type="InterPro" id="IPR001594">
    <property type="entry name" value="Palmitoyltrfase_DHHC"/>
</dbReference>
<feature type="transmembrane region" description="Helical" evidence="8">
    <location>
        <begin position="6"/>
        <end position="30"/>
    </location>
</feature>
<keyword evidence="6 8" id="KW-0472">Membrane</keyword>
<comment type="domain">
    <text evidence="8">The DHHC domain is required for palmitoyltransferase activity.</text>
</comment>
<dbReference type="EMBL" id="JAPFFK010000014">
    <property type="protein sequence ID" value="KAJ6717633.1"/>
    <property type="molecule type" value="Genomic_DNA"/>
</dbReference>